<keyword evidence="1" id="KW-0812">Transmembrane</keyword>
<evidence type="ECO:0000256" key="1">
    <source>
        <dbReference type="SAM" id="Phobius"/>
    </source>
</evidence>
<keyword evidence="3" id="KW-1185">Reference proteome</keyword>
<evidence type="ECO:0000313" key="2">
    <source>
        <dbReference type="EMBL" id="MBD0834404.1"/>
    </source>
</evidence>
<gene>
    <name evidence="2" type="ORF">ICJ84_03025</name>
</gene>
<keyword evidence="1" id="KW-1133">Transmembrane helix</keyword>
<dbReference type="AlphaFoldDB" id="A0A8J6UFN2"/>
<reference evidence="2" key="1">
    <citation type="journal article" date="2013" name="Int. J. Syst. Evol. Microbiol.">
        <title>Aestuariibaculum suncheonense gen. nov., sp. nov., a marine bacterium of the family Flavobacteriaceae isolated from a tidal flat and emended descriptions of the genera Gaetbulibacter and Tamlana.</title>
        <authorList>
            <person name="Jeong S.H."/>
            <person name="Park M.S."/>
            <person name="Jin H.M."/>
            <person name="Lee K."/>
            <person name="Park W."/>
            <person name="Jeon C.O."/>
        </authorList>
    </citation>
    <scope>NUCLEOTIDE SEQUENCE</scope>
    <source>
        <strain evidence="2">SC17</strain>
    </source>
</reference>
<comment type="caution">
    <text evidence="2">The sequence shown here is derived from an EMBL/GenBank/DDBJ whole genome shotgun (WGS) entry which is preliminary data.</text>
</comment>
<organism evidence="2 3">
    <name type="scientific">Aestuariibaculum suncheonense</name>
    <dbReference type="NCBI Taxonomy" id="1028745"/>
    <lineage>
        <taxon>Bacteria</taxon>
        <taxon>Pseudomonadati</taxon>
        <taxon>Bacteroidota</taxon>
        <taxon>Flavobacteriia</taxon>
        <taxon>Flavobacteriales</taxon>
        <taxon>Flavobacteriaceae</taxon>
    </lineage>
</organism>
<feature type="transmembrane region" description="Helical" evidence="1">
    <location>
        <begin position="42"/>
        <end position="62"/>
    </location>
</feature>
<dbReference type="EMBL" id="JACVXC010000001">
    <property type="protein sequence ID" value="MBD0834404.1"/>
    <property type="molecule type" value="Genomic_DNA"/>
</dbReference>
<feature type="transmembrane region" description="Helical" evidence="1">
    <location>
        <begin position="71"/>
        <end position="90"/>
    </location>
</feature>
<reference evidence="2" key="2">
    <citation type="submission" date="2020-09" db="EMBL/GenBank/DDBJ databases">
        <authorList>
            <person name="Wu Z."/>
        </authorList>
    </citation>
    <scope>NUCLEOTIDE SEQUENCE</scope>
    <source>
        <strain evidence="2">SC17</strain>
    </source>
</reference>
<protein>
    <submittedName>
        <fullName evidence="2">Uncharacterized protein</fullName>
    </submittedName>
</protein>
<proteinExistence type="predicted"/>
<dbReference type="RefSeq" id="WP_188214877.1">
    <property type="nucleotide sequence ID" value="NZ_BAABGH010000004.1"/>
</dbReference>
<accession>A0A8J6UFN2</accession>
<dbReference type="Proteomes" id="UP000602057">
    <property type="component" value="Unassembled WGS sequence"/>
</dbReference>
<feature type="transmembrane region" description="Helical" evidence="1">
    <location>
        <begin position="12"/>
        <end position="36"/>
    </location>
</feature>
<name>A0A8J6UFN2_9FLAO</name>
<keyword evidence="1" id="KW-0472">Membrane</keyword>
<evidence type="ECO:0000313" key="3">
    <source>
        <dbReference type="Proteomes" id="UP000602057"/>
    </source>
</evidence>
<sequence length="208" mass="23837">MKTLKTLKSWVYPVTPLTIITITSIVIAIQSIYIGLTHESPMILYPIIAVPVTGFIIGLYVLDRFVIKSTPYYIIFAIELLLFAGGYIGFKYMNATTDINISTDNDYIVVFYDAKETSMHHFHNHGLFDKTLHINNNIVHLDPSLCHRNDIRILPPESWMGSYQHQGNWFHQGDSIPYLFLLKNNAPNAYERTQQKAIDSLLHSAIHQ</sequence>